<comment type="catalytic activity">
    <reaction evidence="6">
        <text>(S)-malate + NAD(+) = oxaloacetate + NADH + H(+)</text>
        <dbReference type="Rhea" id="RHEA:21432"/>
        <dbReference type="ChEBI" id="CHEBI:15378"/>
        <dbReference type="ChEBI" id="CHEBI:15589"/>
        <dbReference type="ChEBI" id="CHEBI:16452"/>
        <dbReference type="ChEBI" id="CHEBI:57540"/>
        <dbReference type="ChEBI" id="CHEBI:57945"/>
        <dbReference type="EC" id="1.1.1.37"/>
    </reaction>
</comment>
<evidence type="ECO:0000256" key="2">
    <source>
        <dbReference type="ARBA" id="ARBA00022532"/>
    </source>
</evidence>
<keyword evidence="3 6" id="KW-0560">Oxidoreductase</keyword>
<feature type="binding site" evidence="6 8">
    <location>
        <position position="130"/>
    </location>
    <ligand>
        <name>substrate</name>
    </ligand>
</feature>
<dbReference type="AlphaFoldDB" id="A0A2W4WL24"/>
<dbReference type="SUPFAM" id="SSF51735">
    <property type="entry name" value="NAD(P)-binding Rossmann-fold domains"/>
    <property type="match status" value="1"/>
</dbReference>
<proteinExistence type="inferred from homology"/>
<dbReference type="PANTHER" id="PTHR43128">
    <property type="entry name" value="L-2-HYDROXYCARBOXYLATE DEHYDROGENASE (NAD(P)(+))"/>
    <property type="match status" value="1"/>
</dbReference>
<feature type="binding site" evidence="6 8">
    <location>
        <position position="98"/>
    </location>
    <ligand>
        <name>substrate</name>
    </ligand>
</feature>
<dbReference type="NCBIfam" id="NF004863">
    <property type="entry name" value="PRK06223.1"/>
    <property type="match status" value="1"/>
</dbReference>
<feature type="binding site" evidence="6 9">
    <location>
        <position position="105"/>
    </location>
    <ligand>
        <name>NAD(+)</name>
        <dbReference type="ChEBI" id="CHEBI:57540"/>
    </ligand>
</feature>
<comment type="caution">
    <text evidence="12">The sequence shown here is derived from an EMBL/GenBank/DDBJ whole genome shotgun (WGS) entry which is preliminary data.</text>
</comment>
<keyword evidence="2 6" id="KW-0816">Tricarboxylic acid cycle</keyword>
<dbReference type="EC" id="1.1.1.37" evidence="6"/>
<gene>
    <name evidence="6 12" type="primary">mdh</name>
    <name evidence="12" type="ORF">DCF17_08235</name>
</gene>
<reference evidence="13" key="1">
    <citation type="submission" date="2018-04" db="EMBL/GenBank/DDBJ databases">
        <authorList>
            <person name="Cornet L."/>
        </authorList>
    </citation>
    <scope>NUCLEOTIDE SEQUENCE [LARGE SCALE GENOMIC DNA]</scope>
</reference>
<evidence type="ECO:0000256" key="1">
    <source>
        <dbReference type="ARBA" id="ARBA00006054"/>
    </source>
</evidence>
<evidence type="ECO:0000256" key="9">
    <source>
        <dbReference type="PIRSR" id="PIRSR000102-3"/>
    </source>
</evidence>
<dbReference type="PIRSF" id="PIRSF000102">
    <property type="entry name" value="Lac_mal_DH"/>
    <property type="match status" value="1"/>
</dbReference>
<dbReference type="GO" id="GO:0030060">
    <property type="term" value="F:L-malate dehydrogenase (NAD+) activity"/>
    <property type="evidence" value="ECO:0007669"/>
    <property type="project" value="UniProtKB-UniRule"/>
</dbReference>
<dbReference type="Pfam" id="PF02866">
    <property type="entry name" value="Ldh_1_C"/>
    <property type="match status" value="1"/>
</dbReference>
<dbReference type="InterPro" id="IPR001557">
    <property type="entry name" value="L-lactate/malate_DH"/>
</dbReference>
<protein>
    <recommendedName>
        <fullName evidence="6">Malate dehydrogenase</fullName>
        <ecNumber evidence="6">1.1.1.37</ecNumber>
    </recommendedName>
</protein>
<evidence type="ECO:0000256" key="7">
    <source>
        <dbReference type="PIRSR" id="PIRSR000102-1"/>
    </source>
</evidence>
<comment type="similarity">
    <text evidence="1">Belongs to the LDH/MDH superfamily. LDH family.</text>
</comment>
<dbReference type="FunFam" id="3.40.50.720:FF:000018">
    <property type="entry name" value="Malate dehydrogenase"/>
    <property type="match status" value="1"/>
</dbReference>
<keyword evidence="4 6" id="KW-0520">NAD</keyword>
<dbReference type="InterPro" id="IPR022383">
    <property type="entry name" value="Lactate/malate_DH_C"/>
</dbReference>
<evidence type="ECO:0000259" key="11">
    <source>
        <dbReference type="Pfam" id="PF02866"/>
    </source>
</evidence>
<dbReference type="Pfam" id="PF00056">
    <property type="entry name" value="Ldh_1_N"/>
    <property type="match status" value="1"/>
</dbReference>
<evidence type="ECO:0000256" key="6">
    <source>
        <dbReference type="HAMAP-Rule" id="MF_00487"/>
    </source>
</evidence>
<dbReference type="FunFam" id="3.90.110.10:FF:000004">
    <property type="entry name" value="Malate dehydrogenase"/>
    <property type="match status" value="1"/>
</dbReference>
<name>A0A2W4WL24_9CYAN</name>
<evidence type="ECO:0000313" key="12">
    <source>
        <dbReference type="EMBL" id="PZO42599.1"/>
    </source>
</evidence>
<evidence type="ECO:0000256" key="3">
    <source>
        <dbReference type="ARBA" id="ARBA00023002"/>
    </source>
</evidence>
<evidence type="ECO:0000256" key="4">
    <source>
        <dbReference type="ARBA" id="ARBA00023027"/>
    </source>
</evidence>
<dbReference type="InterPro" id="IPR015955">
    <property type="entry name" value="Lactate_DH/Glyco_Ohase_4_C"/>
</dbReference>
<evidence type="ECO:0000256" key="8">
    <source>
        <dbReference type="PIRSR" id="PIRSR000102-2"/>
    </source>
</evidence>
<dbReference type="Gene3D" id="3.90.110.10">
    <property type="entry name" value="Lactate dehydrogenase/glycoside hydrolase, family 4, C-terminal"/>
    <property type="match status" value="1"/>
</dbReference>
<dbReference type="GO" id="GO:0004459">
    <property type="term" value="F:L-lactate dehydrogenase (NAD+) activity"/>
    <property type="evidence" value="ECO:0007669"/>
    <property type="project" value="UniProtKB-EC"/>
</dbReference>
<dbReference type="PRINTS" id="PR00086">
    <property type="entry name" value="LLDHDRGNASE"/>
</dbReference>
<feature type="binding site" evidence="6 8">
    <location>
        <position position="92"/>
    </location>
    <ligand>
        <name>substrate</name>
    </ligand>
</feature>
<sequence>MTDTSLPLTHLPRQVTVVGAGNVGSTLAQRILEHNLANVVLVDIVSGRPQGVALDLSQTAGSEGHNRTIIGTNDYQDTAKSDIVVITAGLPRRPGMTRDDLTQVNGKIVADTLRQALAVSPHASVIVVTNPLDVMTYLAWKVSGLPPHRVMGMAGVLDSARFQTFLAWELGVPPRDVSAMVLGGHGDLMVPLPSYTTVSGIPVTELISAPRLGELIERTRNGGAEIVQLLKQGGAYYAPASSAYVMVEAMLLNQRRILPIAAYLTGQYGLDDLYLGVPCRLGQGGIEDILELTLTPGEQVALVRSAASVKAQIPQALVLLGS</sequence>
<dbReference type="HAMAP" id="MF_00487">
    <property type="entry name" value="Malate_dehydrog_3"/>
    <property type="match status" value="1"/>
</dbReference>
<feature type="binding site" evidence="6 9">
    <location>
        <position position="43"/>
    </location>
    <ligand>
        <name>NAD(+)</name>
        <dbReference type="ChEBI" id="CHEBI:57540"/>
    </ligand>
</feature>
<feature type="domain" description="Lactate/malate dehydrogenase C-terminal" evidence="11">
    <location>
        <begin position="157"/>
        <end position="316"/>
    </location>
</feature>
<dbReference type="EMBL" id="QBMN01000044">
    <property type="protein sequence ID" value="PZO42599.1"/>
    <property type="molecule type" value="Genomic_DNA"/>
</dbReference>
<dbReference type="SUPFAM" id="SSF56327">
    <property type="entry name" value="LDH C-terminal domain-like"/>
    <property type="match status" value="1"/>
</dbReference>
<dbReference type="GO" id="GO:0006089">
    <property type="term" value="P:lactate metabolic process"/>
    <property type="evidence" value="ECO:0007669"/>
    <property type="project" value="TreeGrafter"/>
</dbReference>
<dbReference type="InterPro" id="IPR001236">
    <property type="entry name" value="Lactate/malate_DH_N"/>
</dbReference>
<accession>A0A2W4WL24</accession>
<comment type="similarity">
    <text evidence="6">Belongs to the LDH/MDH superfamily. MDH type 3 family.</text>
</comment>
<evidence type="ECO:0000259" key="10">
    <source>
        <dbReference type="Pfam" id="PF00056"/>
    </source>
</evidence>
<feature type="binding site" evidence="6 8">
    <location>
        <position position="161"/>
    </location>
    <ligand>
        <name>substrate</name>
    </ligand>
</feature>
<dbReference type="CDD" id="cd01339">
    <property type="entry name" value="LDH-like_MDH"/>
    <property type="match status" value="1"/>
</dbReference>
<feature type="binding site" evidence="6 9">
    <location>
        <begin position="19"/>
        <end position="24"/>
    </location>
    <ligand>
        <name>NAD(+)</name>
        <dbReference type="ChEBI" id="CHEBI:57540"/>
    </ligand>
</feature>
<feature type="binding site" evidence="6 9">
    <location>
        <begin position="128"/>
        <end position="130"/>
    </location>
    <ligand>
        <name>NAD(+)</name>
        <dbReference type="ChEBI" id="CHEBI:57540"/>
    </ligand>
</feature>
<reference evidence="12 13" key="2">
    <citation type="submission" date="2018-06" db="EMBL/GenBank/DDBJ databases">
        <title>Metagenomic assembly of (sub)arctic Cyanobacteria and their associated microbiome from non-axenic cultures.</title>
        <authorList>
            <person name="Baurain D."/>
        </authorList>
    </citation>
    <scope>NUCLEOTIDE SEQUENCE [LARGE SCALE GENOMIC DNA]</scope>
    <source>
        <strain evidence="12">ULC041bin1</strain>
    </source>
</reference>
<dbReference type="InterPro" id="IPR011275">
    <property type="entry name" value="Malate_DH_type3"/>
</dbReference>
<dbReference type="Gene3D" id="3.40.50.720">
    <property type="entry name" value="NAD(P)-binding Rossmann-like Domain"/>
    <property type="match status" value="1"/>
</dbReference>
<comment type="catalytic activity">
    <reaction evidence="5">
        <text>(S)-lactate + NAD(+) = pyruvate + NADH + H(+)</text>
        <dbReference type="Rhea" id="RHEA:23444"/>
        <dbReference type="ChEBI" id="CHEBI:15361"/>
        <dbReference type="ChEBI" id="CHEBI:15378"/>
        <dbReference type="ChEBI" id="CHEBI:16651"/>
        <dbReference type="ChEBI" id="CHEBI:57540"/>
        <dbReference type="ChEBI" id="CHEBI:57945"/>
        <dbReference type="EC" id="1.1.1.27"/>
    </reaction>
</comment>
<evidence type="ECO:0000256" key="5">
    <source>
        <dbReference type="ARBA" id="ARBA00049258"/>
    </source>
</evidence>
<comment type="function">
    <text evidence="6">Catalyzes the reversible oxidation of malate to oxaloacetate.</text>
</comment>
<dbReference type="PANTHER" id="PTHR43128:SF16">
    <property type="entry name" value="L-LACTATE DEHYDROGENASE"/>
    <property type="match status" value="1"/>
</dbReference>
<feature type="domain" description="Lactate/malate dehydrogenase N-terminal" evidence="10">
    <location>
        <begin position="14"/>
        <end position="152"/>
    </location>
</feature>
<dbReference type="InterPro" id="IPR036291">
    <property type="entry name" value="NAD(P)-bd_dom_sf"/>
</dbReference>
<dbReference type="Proteomes" id="UP000249081">
    <property type="component" value="Unassembled WGS sequence"/>
</dbReference>
<organism evidence="12 13">
    <name type="scientific">Shackletoniella antarctica</name>
    <dbReference type="NCBI Taxonomy" id="268115"/>
    <lineage>
        <taxon>Bacteria</taxon>
        <taxon>Bacillati</taxon>
        <taxon>Cyanobacteriota</taxon>
        <taxon>Cyanophyceae</taxon>
        <taxon>Oculatellales</taxon>
        <taxon>Oculatellaceae</taxon>
        <taxon>Shackletoniella</taxon>
    </lineage>
</organism>
<evidence type="ECO:0000313" key="13">
    <source>
        <dbReference type="Proteomes" id="UP000249081"/>
    </source>
</evidence>
<dbReference type="GO" id="GO:0006099">
    <property type="term" value="P:tricarboxylic acid cycle"/>
    <property type="evidence" value="ECO:0007669"/>
    <property type="project" value="UniProtKB-UniRule"/>
</dbReference>
<dbReference type="NCBIfam" id="TIGR01763">
    <property type="entry name" value="MalateDH_bact"/>
    <property type="match status" value="1"/>
</dbReference>
<feature type="active site" description="Proton acceptor" evidence="6 7">
    <location>
        <position position="185"/>
    </location>
</feature>